<evidence type="ECO:0000313" key="1">
    <source>
        <dbReference type="EMBL" id="MFC0213822.1"/>
    </source>
</evidence>
<comment type="caution">
    <text evidence="1">The sequence shown here is derived from an EMBL/GenBank/DDBJ whole genome shotgun (WGS) entry which is preliminary data.</text>
</comment>
<protein>
    <submittedName>
        <fullName evidence="1">Uncharacterized protein</fullName>
    </submittedName>
</protein>
<dbReference type="RefSeq" id="WP_377471156.1">
    <property type="nucleotide sequence ID" value="NZ_JBHLWN010000063.1"/>
</dbReference>
<sequence length="55" mass="6463">MSKQEEERQAILARLQQLDRHGVWTDEKSRMEGYPPLTLHEARAKWAAMSDPKNQ</sequence>
<dbReference type="Proteomes" id="UP001589776">
    <property type="component" value="Unassembled WGS sequence"/>
</dbReference>
<dbReference type="EMBL" id="JBHLWN010000063">
    <property type="protein sequence ID" value="MFC0213822.1"/>
    <property type="molecule type" value="Genomic_DNA"/>
</dbReference>
<organism evidence="1 2">
    <name type="scientific">Paenibacillus chartarius</name>
    <dbReference type="NCBI Taxonomy" id="747481"/>
    <lineage>
        <taxon>Bacteria</taxon>
        <taxon>Bacillati</taxon>
        <taxon>Bacillota</taxon>
        <taxon>Bacilli</taxon>
        <taxon>Bacillales</taxon>
        <taxon>Paenibacillaceae</taxon>
        <taxon>Paenibacillus</taxon>
    </lineage>
</organism>
<name>A0ABV6DMJ7_9BACL</name>
<proteinExistence type="predicted"/>
<accession>A0ABV6DMJ7</accession>
<keyword evidence="2" id="KW-1185">Reference proteome</keyword>
<evidence type="ECO:0000313" key="2">
    <source>
        <dbReference type="Proteomes" id="UP001589776"/>
    </source>
</evidence>
<reference evidence="1 2" key="1">
    <citation type="submission" date="2024-09" db="EMBL/GenBank/DDBJ databases">
        <authorList>
            <person name="Sun Q."/>
            <person name="Mori K."/>
        </authorList>
    </citation>
    <scope>NUCLEOTIDE SEQUENCE [LARGE SCALE GENOMIC DNA]</scope>
    <source>
        <strain evidence="1 2">CCM 7759</strain>
    </source>
</reference>
<gene>
    <name evidence="1" type="ORF">ACFFK0_15435</name>
</gene>